<dbReference type="Proteomes" id="UP000298663">
    <property type="component" value="Unassembled WGS sequence"/>
</dbReference>
<feature type="transmembrane region" description="Helical" evidence="5">
    <location>
        <begin position="45"/>
        <end position="66"/>
    </location>
</feature>
<accession>A0A4U5MFJ1</accession>
<protein>
    <recommendedName>
        <fullName evidence="6">Peptidase S54 rhomboid domain-containing protein</fullName>
    </recommendedName>
</protein>
<keyword evidence="2 5" id="KW-0812">Transmembrane</keyword>
<dbReference type="GO" id="GO:0016020">
    <property type="term" value="C:membrane"/>
    <property type="evidence" value="ECO:0007669"/>
    <property type="project" value="UniProtKB-SubCell"/>
</dbReference>
<evidence type="ECO:0000256" key="5">
    <source>
        <dbReference type="SAM" id="Phobius"/>
    </source>
</evidence>
<feature type="transmembrane region" description="Helical" evidence="5">
    <location>
        <begin position="260"/>
        <end position="279"/>
    </location>
</feature>
<keyword evidence="3 5" id="KW-1133">Transmembrane helix</keyword>
<comment type="subcellular location">
    <subcellularLocation>
        <location evidence="1">Membrane</location>
        <topology evidence="1">Multi-pass membrane protein</topology>
    </subcellularLocation>
</comment>
<keyword evidence="4 5" id="KW-0472">Membrane</keyword>
<dbReference type="InterPro" id="IPR035952">
    <property type="entry name" value="Rhomboid-like_sf"/>
</dbReference>
<proteinExistence type="predicted"/>
<keyword evidence="8" id="KW-1185">Reference proteome</keyword>
<evidence type="ECO:0000256" key="2">
    <source>
        <dbReference type="ARBA" id="ARBA00022692"/>
    </source>
</evidence>
<dbReference type="GO" id="GO:0004252">
    <property type="term" value="F:serine-type endopeptidase activity"/>
    <property type="evidence" value="ECO:0007669"/>
    <property type="project" value="InterPro"/>
</dbReference>
<evidence type="ECO:0000256" key="3">
    <source>
        <dbReference type="ARBA" id="ARBA00022989"/>
    </source>
</evidence>
<feature type="transmembrane region" description="Helical" evidence="5">
    <location>
        <begin position="184"/>
        <end position="201"/>
    </location>
</feature>
<comment type="caution">
    <text evidence="7">The sequence shown here is derived from an EMBL/GenBank/DDBJ whole genome shotgun (WGS) entry which is preliminary data.</text>
</comment>
<dbReference type="AlphaFoldDB" id="A0A4U5MFJ1"/>
<name>A0A4U5MFJ1_STECR</name>
<dbReference type="Gene3D" id="1.20.1540.10">
    <property type="entry name" value="Rhomboid-like"/>
    <property type="match status" value="1"/>
</dbReference>
<feature type="domain" description="Peptidase S54 rhomboid" evidence="6">
    <location>
        <begin position="155"/>
        <end position="250"/>
    </location>
</feature>
<reference evidence="7 8" key="2">
    <citation type="journal article" date="2019" name="G3 (Bethesda)">
        <title>Hybrid Assembly of the Genome of the Entomopathogenic Nematode Steinernema carpocapsae Identifies the X-Chromosome.</title>
        <authorList>
            <person name="Serra L."/>
            <person name="Macchietto M."/>
            <person name="Macias-Munoz A."/>
            <person name="McGill C.J."/>
            <person name="Rodriguez I.M."/>
            <person name="Rodriguez B."/>
            <person name="Murad R."/>
            <person name="Mortazavi A."/>
        </authorList>
    </citation>
    <scope>NUCLEOTIDE SEQUENCE [LARGE SCALE GENOMIC DNA]</scope>
    <source>
        <strain evidence="7 8">ALL</strain>
    </source>
</reference>
<organism evidence="7 8">
    <name type="scientific">Steinernema carpocapsae</name>
    <name type="common">Entomopathogenic nematode</name>
    <dbReference type="NCBI Taxonomy" id="34508"/>
    <lineage>
        <taxon>Eukaryota</taxon>
        <taxon>Metazoa</taxon>
        <taxon>Ecdysozoa</taxon>
        <taxon>Nematoda</taxon>
        <taxon>Chromadorea</taxon>
        <taxon>Rhabditida</taxon>
        <taxon>Tylenchina</taxon>
        <taxon>Panagrolaimomorpha</taxon>
        <taxon>Strongyloidoidea</taxon>
        <taxon>Steinernematidae</taxon>
        <taxon>Steinernema</taxon>
    </lineage>
</organism>
<evidence type="ECO:0000256" key="4">
    <source>
        <dbReference type="ARBA" id="ARBA00023136"/>
    </source>
</evidence>
<gene>
    <name evidence="7" type="ORF">L596_024046</name>
</gene>
<dbReference type="InterPro" id="IPR022764">
    <property type="entry name" value="Peptidase_S54_rhomboid_dom"/>
</dbReference>
<evidence type="ECO:0000259" key="6">
    <source>
        <dbReference type="Pfam" id="PF01694"/>
    </source>
</evidence>
<evidence type="ECO:0000313" key="8">
    <source>
        <dbReference type="Proteomes" id="UP000298663"/>
    </source>
</evidence>
<evidence type="ECO:0000313" key="7">
    <source>
        <dbReference type="EMBL" id="TKR67988.1"/>
    </source>
</evidence>
<sequence>MGPVGFPMEEGEGDEELLKEFVFGFCILEVFRVYLQVPLSDDLPLVLFEALKLITVSVVFSVAALARRFREPHRFTNLELSTKTVHRVYPIFTWCFKHANLNHLTNNLKFYFAALVVDVVRSGLIPLVYAAWNAESFVIERNLTQLDTPPVEVPQTSDSLEFLFSMAMSVLLAGIAHLLSDDRCLELGGLSGLCLAFWGHVVTSPYFPASMSWLFVTASLLCMLYLKYRDNVNEDSHEAHIFGFLSGCFLHGPIIDQCLICLYILWGILGFIALSWILVRCSNKARVATDTVLSV</sequence>
<reference evidence="7 8" key="1">
    <citation type="journal article" date="2015" name="Genome Biol.">
        <title>Comparative genomics of Steinernema reveals deeply conserved gene regulatory networks.</title>
        <authorList>
            <person name="Dillman A.R."/>
            <person name="Macchietto M."/>
            <person name="Porter C.F."/>
            <person name="Rogers A."/>
            <person name="Williams B."/>
            <person name="Antoshechkin I."/>
            <person name="Lee M.M."/>
            <person name="Goodwin Z."/>
            <person name="Lu X."/>
            <person name="Lewis E.E."/>
            <person name="Goodrich-Blair H."/>
            <person name="Stock S.P."/>
            <person name="Adams B.J."/>
            <person name="Sternberg P.W."/>
            <person name="Mortazavi A."/>
        </authorList>
    </citation>
    <scope>NUCLEOTIDE SEQUENCE [LARGE SCALE GENOMIC DNA]</scope>
    <source>
        <strain evidence="7 8">ALL</strain>
    </source>
</reference>
<feature type="transmembrane region" description="Helical" evidence="5">
    <location>
        <begin position="162"/>
        <end position="179"/>
    </location>
</feature>
<dbReference type="Pfam" id="PF01694">
    <property type="entry name" value="Rhomboid"/>
    <property type="match status" value="1"/>
</dbReference>
<feature type="transmembrane region" description="Helical" evidence="5">
    <location>
        <begin position="110"/>
        <end position="132"/>
    </location>
</feature>
<dbReference type="EMBL" id="AZBU02000008">
    <property type="protein sequence ID" value="TKR67988.1"/>
    <property type="molecule type" value="Genomic_DNA"/>
</dbReference>
<evidence type="ECO:0000256" key="1">
    <source>
        <dbReference type="ARBA" id="ARBA00004141"/>
    </source>
</evidence>
<dbReference type="SUPFAM" id="SSF144091">
    <property type="entry name" value="Rhomboid-like"/>
    <property type="match status" value="1"/>
</dbReference>